<proteinExistence type="predicted"/>
<evidence type="ECO:0000313" key="2">
    <source>
        <dbReference type="Proteomes" id="UP001281761"/>
    </source>
</evidence>
<dbReference type="InterPro" id="IPR016024">
    <property type="entry name" value="ARM-type_fold"/>
</dbReference>
<comment type="caution">
    <text evidence="1">The sequence shown here is derived from an EMBL/GenBank/DDBJ whole genome shotgun (WGS) entry which is preliminary data.</text>
</comment>
<dbReference type="SUPFAM" id="SSF48371">
    <property type="entry name" value="ARM repeat"/>
    <property type="match status" value="1"/>
</dbReference>
<dbReference type="Proteomes" id="UP001281761">
    <property type="component" value="Unassembled WGS sequence"/>
</dbReference>
<keyword evidence="2" id="KW-1185">Reference proteome</keyword>
<reference evidence="1 2" key="1">
    <citation type="journal article" date="2022" name="bioRxiv">
        <title>Genomics of Preaxostyla Flagellates Illuminates Evolutionary Transitions and the Path Towards Mitochondrial Loss.</title>
        <authorList>
            <person name="Novak L.V.F."/>
            <person name="Treitli S.C."/>
            <person name="Pyrih J."/>
            <person name="Halakuc P."/>
            <person name="Pipaliya S.V."/>
            <person name="Vacek V."/>
            <person name="Brzon O."/>
            <person name="Soukal P."/>
            <person name="Eme L."/>
            <person name="Dacks J.B."/>
            <person name="Karnkowska A."/>
            <person name="Elias M."/>
            <person name="Hampl V."/>
        </authorList>
    </citation>
    <scope>NUCLEOTIDE SEQUENCE [LARGE SCALE GENOMIC DNA]</scope>
    <source>
        <strain evidence="1">NAU3</strain>
        <tissue evidence="1">Gut</tissue>
    </source>
</reference>
<sequence>MLSRIFDDTNGGFDDTDEEFEQLIGRTVSFIIPKGAFVNSVFGQCLSRPSFLTMKTSRELPLTDASILYSSLVARVKQESPFDEAVQDQAVDLLNMLEPKRNERKLADSIIKDLVPSSAGSPSDFIESILTLLSSPHSTVVEAALSFLYESMCNSSFFVRYRLMESDLISKLLATTQTDILPISICRRVFRTLVNIVIYCLQLARPYLFCEFGLTEVPDAFTRREMIFPKVVIPLSQFVAFLISNRFFLNKDLTIYVMALLGTLIEISPFHRPTLEFVVTSPIAFAFSSCLSTEFTPVLKNSLFCIYRSLGDWKNKGPEVVQSGKRMMRALLSEGFEDTLEQMPMSEKIGTFKSSVVECHTLSQKLGSNVTRSQ</sequence>
<gene>
    <name evidence="1" type="ORF">BLNAU_18988</name>
</gene>
<dbReference type="EMBL" id="JARBJD010000238">
    <property type="protein sequence ID" value="KAK2946080.1"/>
    <property type="molecule type" value="Genomic_DNA"/>
</dbReference>
<evidence type="ECO:0000313" key="1">
    <source>
        <dbReference type="EMBL" id="KAK2946080.1"/>
    </source>
</evidence>
<protein>
    <submittedName>
        <fullName evidence="1">Uncharacterized protein</fullName>
    </submittedName>
</protein>
<accession>A0ABQ9X2Z7</accession>
<name>A0ABQ9X2Z7_9EUKA</name>
<organism evidence="1 2">
    <name type="scientific">Blattamonas nauphoetae</name>
    <dbReference type="NCBI Taxonomy" id="2049346"/>
    <lineage>
        <taxon>Eukaryota</taxon>
        <taxon>Metamonada</taxon>
        <taxon>Preaxostyla</taxon>
        <taxon>Oxymonadida</taxon>
        <taxon>Blattamonas</taxon>
    </lineage>
</organism>